<dbReference type="InterPro" id="IPR020561">
    <property type="entry name" value="PRibGlycinamid_synth_ATP-grasp"/>
</dbReference>
<keyword evidence="5 12" id="KW-0436">Ligase</keyword>
<dbReference type="InterPro" id="IPR000115">
    <property type="entry name" value="PRibGlycinamide_synth"/>
</dbReference>
<dbReference type="PANTHER" id="PTHR43472">
    <property type="entry name" value="PHOSPHORIBOSYLAMINE--GLYCINE LIGASE"/>
    <property type="match status" value="1"/>
</dbReference>
<sequence>MKILIIGSGGREHAIGWKIKQEFPDSELFFSPGNGGTIKIGKNIQDEPLNFAKKNKIDLTIVGPEDPLIKGIVDEFKKEGLKIFGPDRKSAMLEGDKGFAKDFMRKYNIPTANYEVFDDYNSAKRFLEKLNLPIVIKASGPAAGKGTFIVYEKEIGFSLLEEIMVNKIFGKSGEKIVIEDFLEGEEVSIIGFYSNHKFLPLLPAQDYKKLLDDDKGPNTGGMGSYSPVPFVNKRLFDEIKKVVIDKVIEGNIKEGIDYNGILYIGIILTDSGPKVLEFNARFGDPETQAILPLIKNNFLENILRVSNGDEPVNLEYHNLYSLCVVLCSEGYPKSYKKGIKIEFNDEPLLFFHAGTIYKDGDLLTNGGRVLNIIGLGETLLEASIKAYNEIKKVHFDGMYYRKDIGSKHIKKEVL</sequence>
<dbReference type="Pfam" id="PF02843">
    <property type="entry name" value="GARS_C"/>
    <property type="match status" value="1"/>
</dbReference>
<dbReference type="GO" id="GO:0005524">
    <property type="term" value="F:ATP binding"/>
    <property type="evidence" value="ECO:0007669"/>
    <property type="project" value="UniProtKB-UniRule"/>
</dbReference>
<dbReference type="SUPFAM" id="SSF52440">
    <property type="entry name" value="PreATP-grasp domain"/>
    <property type="match status" value="1"/>
</dbReference>
<evidence type="ECO:0000259" key="14">
    <source>
        <dbReference type="PROSITE" id="PS50975"/>
    </source>
</evidence>
<evidence type="ECO:0000256" key="2">
    <source>
        <dbReference type="ARBA" id="ARBA00001946"/>
    </source>
</evidence>
<dbReference type="SUPFAM" id="SSF51246">
    <property type="entry name" value="Rudiment single hybrid motif"/>
    <property type="match status" value="1"/>
</dbReference>
<comment type="cofactor">
    <cofactor evidence="2">
        <name>Mg(2+)</name>
        <dbReference type="ChEBI" id="CHEBI:18420"/>
    </cofactor>
</comment>
<dbReference type="NCBIfam" id="TIGR00877">
    <property type="entry name" value="purD"/>
    <property type="match status" value="1"/>
</dbReference>
<evidence type="ECO:0000256" key="8">
    <source>
        <dbReference type="ARBA" id="ARBA00022840"/>
    </source>
</evidence>
<accession>A0A7C4U8A3</accession>
<evidence type="ECO:0000256" key="13">
    <source>
        <dbReference type="PROSITE-ProRule" id="PRU00409"/>
    </source>
</evidence>
<organism evidence="15">
    <name type="scientific">candidate division WOR-3 bacterium</name>
    <dbReference type="NCBI Taxonomy" id="2052148"/>
    <lineage>
        <taxon>Bacteria</taxon>
        <taxon>Bacteria division WOR-3</taxon>
    </lineage>
</organism>
<dbReference type="SMART" id="SM01210">
    <property type="entry name" value="GARS_C"/>
    <property type="match status" value="1"/>
</dbReference>
<evidence type="ECO:0000256" key="1">
    <source>
        <dbReference type="ARBA" id="ARBA00001936"/>
    </source>
</evidence>
<comment type="similarity">
    <text evidence="9 12">Belongs to the GARS family.</text>
</comment>
<dbReference type="SUPFAM" id="SSF56059">
    <property type="entry name" value="Glutathione synthetase ATP-binding domain-like"/>
    <property type="match status" value="1"/>
</dbReference>
<dbReference type="InterPro" id="IPR011054">
    <property type="entry name" value="Rudment_hybrid_motif"/>
</dbReference>
<evidence type="ECO:0000256" key="5">
    <source>
        <dbReference type="ARBA" id="ARBA00022598"/>
    </source>
</evidence>
<dbReference type="Gene3D" id="3.30.470.20">
    <property type="entry name" value="ATP-grasp fold, B domain"/>
    <property type="match status" value="1"/>
</dbReference>
<dbReference type="InterPro" id="IPR037123">
    <property type="entry name" value="PRibGlycinamide_synth_C_sf"/>
</dbReference>
<evidence type="ECO:0000313" key="15">
    <source>
        <dbReference type="EMBL" id="HGW91999.1"/>
    </source>
</evidence>
<dbReference type="GO" id="GO:0004637">
    <property type="term" value="F:phosphoribosylamine-glycine ligase activity"/>
    <property type="evidence" value="ECO:0007669"/>
    <property type="project" value="UniProtKB-UniRule"/>
</dbReference>
<dbReference type="GO" id="GO:0046872">
    <property type="term" value="F:metal ion binding"/>
    <property type="evidence" value="ECO:0007669"/>
    <property type="project" value="InterPro"/>
</dbReference>
<evidence type="ECO:0000256" key="10">
    <source>
        <dbReference type="ARBA" id="ARBA00042242"/>
    </source>
</evidence>
<keyword evidence="7 12" id="KW-0658">Purine biosynthesis</keyword>
<dbReference type="Gene3D" id="3.40.50.20">
    <property type="match status" value="1"/>
</dbReference>
<dbReference type="InterPro" id="IPR016185">
    <property type="entry name" value="PreATP-grasp_dom_sf"/>
</dbReference>
<dbReference type="Pfam" id="PF01071">
    <property type="entry name" value="GARS_A"/>
    <property type="match status" value="1"/>
</dbReference>
<dbReference type="InterPro" id="IPR013815">
    <property type="entry name" value="ATP_grasp_subdomain_1"/>
</dbReference>
<dbReference type="PANTHER" id="PTHR43472:SF1">
    <property type="entry name" value="PHOSPHORIBOSYLAMINE--GLYCINE LIGASE, CHLOROPLASTIC"/>
    <property type="match status" value="1"/>
</dbReference>
<evidence type="ECO:0000256" key="4">
    <source>
        <dbReference type="ARBA" id="ARBA00013255"/>
    </source>
</evidence>
<keyword evidence="8 13" id="KW-0067">ATP-binding</keyword>
<gene>
    <name evidence="12 15" type="primary">purD</name>
    <name evidence="15" type="ORF">ENV67_05595</name>
</gene>
<comment type="pathway">
    <text evidence="3 12">Purine metabolism; IMP biosynthesis via de novo pathway; N(1)-(5-phospho-D-ribosyl)glycinamide from 5-phospho-alpha-D-ribose 1-diphosphate: step 2/2.</text>
</comment>
<dbReference type="InterPro" id="IPR011761">
    <property type="entry name" value="ATP-grasp"/>
</dbReference>
<dbReference type="UniPathway" id="UPA00074">
    <property type="reaction ID" value="UER00125"/>
</dbReference>
<dbReference type="AlphaFoldDB" id="A0A7C4U8A3"/>
<dbReference type="SMART" id="SM01209">
    <property type="entry name" value="GARS_A"/>
    <property type="match status" value="1"/>
</dbReference>
<dbReference type="Pfam" id="PF02844">
    <property type="entry name" value="GARS_N"/>
    <property type="match status" value="1"/>
</dbReference>
<dbReference type="InterPro" id="IPR020560">
    <property type="entry name" value="PRibGlycinamide_synth_C-dom"/>
</dbReference>
<dbReference type="PROSITE" id="PS50975">
    <property type="entry name" value="ATP_GRASP"/>
    <property type="match status" value="1"/>
</dbReference>
<dbReference type="HAMAP" id="MF_00138">
    <property type="entry name" value="GARS"/>
    <property type="match status" value="1"/>
</dbReference>
<dbReference type="GO" id="GO:0009113">
    <property type="term" value="P:purine nucleobase biosynthetic process"/>
    <property type="evidence" value="ECO:0007669"/>
    <property type="project" value="InterPro"/>
</dbReference>
<name>A0A7C4U8A3_UNCW3</name>
<evidence type="ECO:0000256" key="11">
    <source>
        <dbReference type="ARBA" id="ARBA00042864"/>
    </source>
</evidence>
<evidence type="ECO:0000256" key="12">
    <source>
        <dbReference type="HAMAP-Rule" id="MF_00138"/>
    </source>
</evidence>
<comment type="cofactor">
    <cofactor evidence="1">
        <name>Mn(2+)</name>
        <dbReference type="ChEBI" id="CHEBI:29035"/>
    </cofactor>
</comment>
<reference evidence="15" key="1">
    <citation type="journal article" date="2020" name="mSystems">
        <title>Genome- and Community-Level Interaction Insights into Carbon Utilization and Element Cycling Functions of Hydrothermarchaeota in Hydrothermal Sediment.</title>
        <authorList>
            <person name="Zhou Z."/>
            <person name="Liu Y."/>
            <person name="Xu W."/>
            <person name="Pan J."/>
            <person name="Luo Z.H."/>
            <person name="Li M."/>
        </authorList>
    </citation>
    <scope>NUCLEOTIDE SEQUENCE [LARGE SCALE GENOMIC DNA]</scope>
    <source>
        <strain evidence="15">SpSt-780</strain>
    </source>
</reference>
<dbReference type="EC" id="6.3.4.13" evidence="4 12"/>
<evidence type="ECO:0000256" key="6">
    <source>
        <dbReference type="ARBA" id="ARBA00022741"/>
    </source>
</evidence>
<dbReference type="PROSITE" id="PS00184">
    <property type="entry name" value="GARS"/>
    <property type="match status" value="1"/>
</dbReference>
<dbReference type="Gene3D" id="3.30.1490.20">
    <property type="entry name" value="ATP-grasp fold, A domain"/>
    <property type="match status" value="1"/>
</dbReference>
<evidence type="ECO:0000256" key="3">
    <source>
        <dbReference type="ARBA" id="ARBA00005174"/>
    </source>
</evidence>
<comment type="catalytic activity">
    <reaction evidence="12">
        <text>5-phospho-beta-D-ribosylamine + glycine + ATP = N(1)-(5-phospho-beta-D-ribosyl)glycinamide + ADP + phosphate + H(+)</text>
        <dbReference type="Rhea" id="RHEA:17453"/>
        <dbReference type="ChEBI" id="CHEBI:15378"/>
        <dbReference type="ChEBI" id="CHEBI:30616"/>
        <dbReference type="ChEBI" id="CHEBI:43474"/>
        <dbReference type="ChEBI" id="CHEBI:57305"/>
        <dbReference type="ChEBI" id="CHEBI:58681"/>
        <dbReference type="ChEBI" id="CHEBI:143788"/>
        <dbReference type="ChEBI" id="CHEBI:456216"/>
        <dbReference type="EC" id="6.3.4.13"/>
    </reaction>
</comment>
<keyword evidence="6 13" id="KW-0547">Nucleotide-binding</keyword>
<evidence type="ECO:0000256" key="9">
    <source>
        <dbReference type="ARBA" id="ARBA00038345"/>
    </source>
</evidence>
<feature type="domain" description="ATP-grasp" evidence="14">
    <location>
        <begin position="101"/>
        <end position="307"/>
    </location>
</feature>
<protein>
    <recommendedName>
        <fullName evidence="4 12">Phosphoribosylamine--glycine ligase</fullName>
        <ecNumber evidence="4 12">6.3.4.13</ecNumber>
    </recommendedName>
    <alternativeName>
        <fullName evidence="12">GARS</fullName>
    </alternativeName>
    <alternativeName>
        <fullName evidence="10 12">Glycinamide ribonucleotide synthetase</fullName>
    </alternativeName>
    <alternativeName>
        <fullName evidence="11 12">Phosphoribosylglycinamide synthetase</fullName>
    </alternativeName>
</protein>
<proteinExistence type="inferred from homology"/>
<dbReference type="GO" id="GO:0006189">
    <property type="term" value="P:'de novo' IMP biosynthetic process"/>
    <property type="evidence" value="ECO:0007669"/>
    <property type="project" value="UniProtKB-UniRule"/>
</dbReference>
<dbReference type="Gene3D" id="3.90.600.10">
    <property type="entry name" value="Phosphoribosylglycinamide synthetase, C-terminal domain"/>
    <property type="match status" value="1"/>
</dbReference>
<evidence type="ECO:0000256" key="7">
    <source>
        <dbReference type="ARBA" id="ARBA00022755"/>
    </source>
</evidence>
<dbReference type="InterPro" id="IPR020559">
    <property type="entry name" value="PRibGlycinamide_synth_CS"/>
</dbReference>
<dbReference type="EMBL" id="DTHG01000070">
    <property type="protein sequence ID" value="HGW91999.1"/>
    <property type="molecule type" value="Genomic_DNA"/>
</dbReference>
<comment type="caution">
    <text evidence="15">The sequence shown here is derived from an EMBL/GenBank/DDBJ whole genome shotgun (WGS) entry which is preliminary data.</text>
</comment>
<dbReference type="InterPro" id="IPR020562">
    <property type="entry name" value="PRibGlycinamide_synth_N"/>
</dbReference>